<dbReference type="Pfam" id="PF13700">
    <property type="entry name" value="DUF4158"/>
    <property type="match status" value="1"/>
</dbReference>
<dbReference type="InterPro" id="IPR047653">
    <property type="entry name" value="Tn3-like_transpos"/>
</dbReference>
<dbReference type="Proteomes" id="UP000273982">
    <property type="component" value="Plasmid pGW6_1"/>
</dbReference>
<keyword evidence="2" id="KW-0815">Transposition</keyword>
<keyword evidence="3" id="KW-0238">DNA-binding</keyword>
<keyword evidence="4" id="KW-0233">DNA recombination</keyword>
<dbReference type="Pfam" id="PF01526">
    <property type="entry name" value="DDE_Tnp_Tn3"/>
    <property type="match status" value="1"/>
</dbReference>
<dbReference type="GO" id="GO:0004803">
    <property type="term" value="F:transposase activity"/>
    <property type="evidence" value="ECO:0007669"/>
    <property type="project" value="InterPro"/>
</dbReference>
<dbReference type="NCBIfam" id="NF033527">
    <property type="entry name" value="transpos_Tn3"/>
    <property type="match status" value="1"/>
</dbReference>
<gene>
    <name evidence="7" type="ORF">EHO51_18355</name>
</gene>
<evidence type="ECO:0000256" key="3">
    <source>
        <dbReference type="ARBA" id="ARBA00023125"/>
    </source>
</evidence>
<dbReference type="EMBL" id="CP034087">
    <property type="protein sequence ID" value="AZG78802.1"/>
    <property type="molecule type" value="Genomic_DNA"/>
</dbReference>
<dbReference type="RefSeq" id="WP_124740312.1">
    <property type="nucleotide sequence ID" value="NZ_CP034087.1"/>
</dbReference>
<evidence type="ECO:0000256" key="4">
    <source>
        <dbReference type="ARBA" id="ARBA00023172"/>
    </source>
</evidence>
<dbReference type="KEGG" id="mros:EHO51_18355"/>
<keyword evidence="7" id="KW-0614">Plasmid</keyword>
<protein>
    <submittedName>
        <fullName evidence="7">Tn3 family transposase</fullName>
    </submittedName>
</protein>
<name>A0A3G8MCC6_9HYPH</name>
<evidence type="ECO:0000313" key="8">
    <source>
        <dbReference type="Proteomes" id="UP000273982"/>
    </source>
</evidence>
<feature type="domain" description="DUF4158" evidence="6">
    <location>
        <begin position="6"/>
        <end position="166"/>
    </location>
</feature>
<evidence type="ECO:0000313" key="7">
    <source>
        <dbReference type="EMBL" id="AZG78802.1"/>
    </source>
</evidence>
<comment type="similarity">
    <text evidence="1">Belongs to the transposase 7 family.</text>
</comment>
<evidence type="ECO:0000259" key="6">
    <source>
        <dbReference type="Pfam" id="PF13700"/>
    </source>
</evidence>
<accession>A0A3G8MCC6</accession>
<geneLocation type="plasmid" evidence="8">
    <name>pgw6_1</name>
</geneLocation>
<proteinExistence type="inferred from homology"/>
<organism evidence="7 8">
    <name type="scientific">Methylocystis rosea</name>
    <dbReference type="NCBI Taxonomy" id="173366"/>
    <lineage>
        <taxon>Bacteria</taxon>
        <taxon>Pseudomonadati</taxon>
        <taxon>Pseudomonadota</taxon>
        <taxon>Alphaproteobacteria</taxon>
        <taxon>Hyphomicrobiales</taxon>
        <taxon>Methylocystaceae</taxon>
        <taxon>Methylocystis</taxon>
    </lineage>
</organism>
<dbReference type="InterPro" id="IPR025296">
    <property type="entry name" value="DUF4158"/>
</dbReference>
<dbReference type="GO" id="GO:0003677">
    <property type="term" value="F:DNA binding"/>
    <property type="evidence" value="ECO:0007669"/>
    <property type="project" value="UniProtKB-KW"/>
</dbReference>
<evidence type="ECO:0000256" key="2">
    <source>
        <dbReference type="ARBA" id="ARBA00022578"/>
    </source>
</evidence>
<dbReference type="InterPro" id="IPR002513">
    <property type="entry name" value="Tn3_Tnp_DDE_dom"/>
</dbReference>
<evidence type="ECO:0000259" key="5">
    <source>
        <dbReference type="Pfam" id="PF01526"/>
    </source>
</evidence>
<sequence>MKKHEILSPQSRAELFDPPTDPAAIVRQYTFSLDDLTLIRQRRRDANRLGFAVHLAYLKFPGRVLGSEEAPASDMVVFLAQQLGVGSDVYSEYAHRDETRREHLGDIQSYLCVRPFSRDDYRYVAKIATTEAIGTDRGHAIVAAMIEALRSRGILLPVPTILERIGLAARARARKQAHTNLIEGLEQQTIAALQALIAVRNDRDRTQLAWLCDWPEAPTQKNLVGVVERLQFIRNLGVGPDREQRIHRARYRAIAKETAILSAQHLSRFDTPRRTATLVVFAREMEAILTDAALVMFDKMLGGVYRRAERAYRENVVHRAKALDASARALLHMAKAMLAAKESGEDQDAAVERSLGWERLKALVAGTEIVVTNTREDNLTEIVERYPTVRRMIPVLLNAFVFHSWKPNDSLLDALDLLRGLYAARPRQLPQRPPTAFLKATWRKLVGRGSAFDRRAYEVAVMMTLRDSLRSGDIWVEGSRAFRAFGDFLLPPEAFVTRRQEGELGLAVPDRFEDWRTERTALLESRLSEIDALASAGKLVEAAITAEGLSISPIRKDENDELDDVARRLYGMLPRLRITEVLAEVNGWTGFAERFGHLRTGAPPEESVGLMTALLADATNLGLARMARSSKIFSHSKLLWIAEWHVRDETYQAALACLIEAIHAQPFTRVWGDGGTSSSDGQFFKAGGHGEARADYNAKYGSEPGVKFYTHVSDRYAPFHTKVIAANASEAAHILDGLLHHECSLDIREHYTDTAGAVDHVFGLCHLTGFRFAPRIRDLADRRLYVADARATYKSLDPMIGGAIDFRIIGENWDETLRLAASIKAGTVAPSILMRRLAAYPKQNALAKTLREIGRLERTLFTLDWISDPALRRRTNAGLNKGEARNALARAVFFHRLGEIRDRTFENQRYRASGLNLVVSAVVLWNTVYLSHAVAELRSSGERVRDDLLAHIAPLGWEHITFNGDYVWPTEPLQNAFRPLRNPRSELLDAA</sequence>
<evidence type="ECO:0000256" key="1">
    <source>
        <dbReference type="ARBA" id="ARBA00009402"/>
    </source>
</evidence>
<dbReference type="GO" id="GO:0006313">
    <property type="term" value="P:DNA transposition"/>
    <property type="evidence" value="ECO:0007669"/>
    <property type="project" value="InterPro"/>
</dbReference>
<reference evidence="7 8" key="1">
    <citation type="submission" date="2018-11" db="EMBL/GenBank/DDBJ databases">
        <title>Genome squencing of methanotrophic bacteria isolated from alkaline groundwater in Korea.</title>
        <authorList>
            <person name="Nguyen L.N."/>
        </authorList>
    </citation>
    <scope>NUCLEOTIDE SEQUENCE [LARGE SCALE GENOMIC DNA]</scope>
    <source>
        <strain evidence="7 8">GW6</strain>
        <plasmid evidence="8">pgw6_1</plasmid>
    </source>
</reference>
<dbReference type="AlphaFoldDB" id="A0A3G8MCC6"/>
<feature type="domain" description="Tn3 transposase DDE" evidence="5">
    <location>
        <begin position="580"/>
        <end position="966"/>
    </location>
</feature>